<feature type="compositionally biased region" description="Basic and acidic residues" evidence="1">
    <location>
        <begin position="477"/>
        <end position="497"/>
    </location>
</feature>
<protein>
    <submittedName>
        <fullName evidence="2">(salmon louse) hypothetical protein</fullName>
    </submittedName>
</protein>
<dbReference type="InterPro" id="IPR032675">
    <property type="entry name" value="LRR_dom_sf"/>
</dbReference>
<organism evidence="2 3">
    <name type="scientific">Lepeophtheirus salmonis</name>
    <name type="common">Salmon louse</name>
    <name type="synonym">Caligus salmonis</name>
    <dbReference type="NCBI Taxonomy" id="72036"/>
    <lineage>
        <taxon>Eukaryota</taxon>
        <taxon>Metazoa</taxon>
        <taxon>Ecdysozoa</taxon>
        <taxon>Arthropoda</taxon>
        <taxon>Crustacea</taxon>
        <taxon>Multicrustacea</taxon>
        <taxon>Hexanauplia</taxon>
        <taxon>Copepoda</taxon>
        <taxon>Siphonostomatoida</taxon>
        <taxon>Caligidae</taxon>
        <taxon>Lepeophtheirus</taxon>
    </lineage>
</organism>
<gene>
    <name evidence="2" type="ORF">LSAA_12178</name>
</gene>
<evidence type="ECO:0000313" key="2">
    <source>
        <dbReference type="EMBL" id="CAF2987981.1"/>
    </source>
</evidence>
<dbReference type="SUPFAM" id="SSF52047">
    <property type="entry name" value="RNI-like"/>
    <property type="match status" value="1"/>
</dbReference>
<proteinExistence type="predicted"/>
<feature type="region of interest" description="Disordered" evidence="1">
    <location>
        <begin position="88"/>
        <end position="125"/>
    </location>
</feature>
<feature type="region of interest" description="Disordered" evidence="1">
    <location>
        <begin position="582"/>
        <end position="640"/>
    </location>
</feature>
<feature type="compositionally biased region" description="Acidic residues" evidence="1">
    <location>
        <begin position="108"/>
        <end position="121"/>
    </location>
</feature>
<feature type="compositionally biased region" description="Low complexity" evidence="1">
    <location>
        <begin position="92"/>
        <end position="105"/>
    </location>
</feature>
<reference evidence="2" key="1">
    <citation type="submission" date="2021-02" db="EMBL/GenBank/DDBJ databases">
        <authorList>
            <person name="Bekaert M."/>
        </authorList>
    </citation>
    <scope>NUCLEOTIDE SEQUENCE</scope>
    <source>
        <strain evidence="2">IoA-00</strain>
    </source>
</reference>
<evidence type="ECO:0000256" key="1">
    <source>
        <dbReference type="SAM" id="MobiDB-lite"/>
    </source>
</evidence>
<keyword evidence="3" id="KW-1185">Reference proteome</keyword>
<dbReference type="Gene3D" id="3.80.10.10">
    <property type="entry name" value="Ribonuclease Inhibitor"/>
    <property type="match status" value="1"/>
</dbReference>
<dbReference type="EMBL" id="HG994585">
    <property type="protein sequence ID" value="CAF2987981.1"/>
    <property type="molecule type" value="Genomic_DNA"/>
</dbReference>
<dbReference type="OrthoDB" id="16120at2759"/>
<feature type="region of interest" description="Disordered" evidence="1">
    <location>
        <begin position="451"/>
        <end position="502"/>
    </location>
</feature>
<dbReference type="AlphaFoldDB" id="A0A7R8HBK9"/>
<evidence type="ECO:0000313" key="3">
    <source>
        <dbReference type="Proteomes" id="UP000675881"/>
    </source>
</evidence>
<feature type="compositionally biased region" description="Polar residues" evidence="1">
    <location>
        <begin position="612"/>
        <end position="629"/>
    </location>
</feature>
<sequence length="1042" mass="119919">MIGIPESLESLSVKRYLQFLEAECAAYVALTQKDSVLLKGVSKRMLELLKEQINDVMTGLASSALREKMMDLILGSKEFPSPQYCNVLQRQSSSSSPNTSKNSRSGPEDEDEEDDEDDDEDRVFSNCPNTCCTGAYIQETMVGVIMSADIRQLIFNLDKVTSRRRRDAHYTEFNVPVVLSHLLASTHGRYSQLERIVFADNFIRDERSSPFSLIEEDNLFMDLTTNFRSKSRFFAMLNHQNAQTDKFVKHFGTANDHQVVEVIPDNAKSDRKGLVVDLLVLFRDVVPKDLGYYKLTELTLKNNIQCELYSKANFQFELLARIGFSCPRLRILDIFGTDTWADCLIAFFFRDAFHSLHRYLFFMENEDDENSAYHPHDITRYCQFCLDQLHPNAVERPFTINPIIPLIDNIYDYVLKKYPKRSFCILRNCVKVSDLLQAPYSTIYELERPCVNNPPSKQSDDLSSKSNRGIKSRHRDWRQLSPEDSKVKKSSKKESKKSGKKICKKTCRKSKKLLRKTRKSLRLKAQLSSIKPLVSNEAEGSLISTKELPCNELSSLKGDEIRNGVITRSRKRKMDSLICKWNKDSSSSSSSASKRSKRDSTDEVRQRRGKSRTSQNESKFPTHSTNDKASSSSSSNPPIPFENWKSSKTWKYETNWIEPELIKYREIRDWPHLNECIKTLEVLNIGGTNVLGEFIPFILLHTPNLKSLGQWINTMVYGLEIIRKTPGYEDVSFSGIQEFSYSTDRNYFGQPYVGFVPESAEYKNVRKEMIRISGKVATRLSPSARNHEQKRKQIGEDVDLIVDCCPNIKKLNIVFHYKQVIFESRESTSVWVSLLHLVNFVELDLVTVKFANVKTLLTVVGARLEHLTLEMDEEQSSGSEIVHIASTCPNLVSLRILVGDKILRGEITLHFTSTFFPKLERLTVEGAVHLQGFAFLWGHCHKLKYMKIGLVISNDVTTSNVLIHDVFALLFQVNKMEFLEELHIKNLKIRTLMMGHFLLDKLPNLKKASNWILEMIDPDTPRFKKYIKKFKEKGLSLEYKEW</sequence>
<name>A0A7R8HBK9_LEPSM</name>
<feature type="compositionally biased region" description="Low complexity" evidence="1">
    <location>
        <begin position="584"/>
        <end position="593"/>
    </location>
</feature>
<dbReference type="Proteomes" id="UP000675881">
    <property type="component" value="Chromosome 6"/>
</dbReference>
<accession>A0A7R8HBK9</accession>